<organism evidence="1 2">
    <name type="scientific">Luteolibacter arcticus</name>
    <dbReference type="NCBI Taxonomy" id="1581411"/>
    <lineage>
        <taxon>Bacteria</taxon>
        <taxon>Pseudomonadati</taxon>
        <taxon>Verrucomicrobiota</taxon>
        <taxon>Verrucomicrobiia</taxon>
        <taxon>Verrucomicrobiales</taxon>
        <taxon>Verrucomicrobiaceae</taxon>
        <taxon>Luteolibacter</taxon>
    </lineage>
</organism>
<dbReference type="EMBL" id="JAPDDT010000009">
    <property type="protein sequence ID" value="MCW1924637.1"/>
    <property type="molecule type" value="Genomic_DNA"/>
</dbReference>
<sequence length="258" mass="30240">MSEPEQVSIEEYVRVESIFVRRRNALILRAQFAPIYTDYYLHLMQHGIRHPAELDQMLKDFLAGVTLHAVARPWAESIAWTVNLRAPRVNVFVTAGSAEEAVVGRLFTEDVREPDRHYFYSQTTTRHQPEPRLSTLEVDDRDPCHWVERYYEQSEQRPARMFRHDDEVFTLVTAQPDCDEEWLAALDADQVARIEETEETSLLETRRFHFHCGCTLGKILPVLGSWRERKDDLFEDADVITVQCPRCAARYRVTRDMI</sequence>
<dbReference type="InterPro" id="IPR016154">
    <property type="entry name" value="Heat_shock_Hsp33_C"/>
</dbReference>
<protein>
    <submittedName>
        <fullName evidence="1">Hsp33 family molecular chaperone HslO</fullName>
    </submittedName>
</protein>
<reference evidence="1 2" key="1">
    <citation type="submission" date="2022-10" db="EMBL/GenBank/DDBJ databases">
        <title>Luteolibacter arcticus strain CCTCC AB 2014275, whole genome shotgun sequencing project.</title>
        <authorList>
            <person name="Zhao G."/>
            <person name="Shen L."/>
        </authorList>
    </citation>
    <scope>NUCLEOTIDE SEQUENCE [LARGE SCALE GENOMIC DNA]</scope>
    <source>
        <strain evidence="1 2">CCTCC AB 2014275</strain>
    </source>
</reference>
<comment type="caution">
    <text evidence="1">The sequence shown here is derived from an EMBL/GenBank/DDBJ whole genome shotgun (WGS) entry which is preliminary data.</text>
</comment>
<dbReference type="InterPro" id="IPR000397">
    <property type="entry name" value="Heat_shock_Hsp33"/>
</dbReference>
<proteinExistence type="predicted"/>
<dbReference type="Proteomes" id="UP001320876">
    <property type="component" value="Unassembled WGS sequence"/>
</dbReference>
<dbReference type="Pfam" id="PF01430">
    <property type="entry name" value="HSP33"/>
    <property type="match status" value="1"/>
</dbReference>
<gene>
    <name evidence="1" type="ORF">OKA05_18880</name>
</gene>
<evidence type="ECO:0000313" key="1">
    <source>
        <dbReference type="EMBL" id="MCW1924637.1"/>
    </source>
</evidence>
<keyword evidence="2" id="KW-1185">Reference proteome</keyword>
<dbReference type="SUPFAM" id="SSF118352">
    <property type="entry name" value="HSP33 redox switch-like"/>
    <property type="match status" value="1"/>
</dbReference>
<evidence type="ECO:0000313" key="2">
    <source>
        <dbReference type="Proteomes" id="UP001320876"/>
    </source>
</evidence>
<name>A0ABT3GM91_9BACT</name>
<accession>A0ABT3GM91</accession>
<dbReference type="RefSeq" id="WP_264488746.1">
    <property type="nucleotide sequence ID" value="NZ_JAPDDT010000009.1"/>
</dbReference>